<dbReference type="PANTHER" id="PTHR11538:SF70">
    <property type="entry name" value="25S RRNA (URIDINE-N(3))-METHYLTRANSFERASE BMT5-LIKE DOMAIN-CONTAINING PROTEIN"/>
    <property type="match status" value="1"/>
</dbReference>
<evidence type="ECO:0000313" key="2">
    <source>
        <dbReference type="EMBL" id="CAH9134148.1"/>
    </source>
</evidence>
<name>A0AAV0FFV9_9ASTE</name>
<organism evidence="2 3">
    <name type="scientific">Cuscuta epithymum</name>
    <dbReference type="NCBI Taxonomy" id="186058"/>
    <lineage>
        <taxon>Eukaryota</taxon>
        <taxon>Viridiplantae</taxon>
        <taxon>Streptophyta</taxon>
        <taxon>Embryophyta</taxon>
        <taxon>Tracheophyta</taxon>
        <taxon>Spermatophyta</taxon>
        <taxon>Magnoliopsida</taxon>
        <taxon>eudicotyledons</taxon>
        <taxon>Gunneridae</taxon>
        <taxon>Pentapetalae</taxon>
        <taxon>asterids</taxon>
        <taxon>lamiids</taxon>
        <taxon>Solanales</taxon>
        <taxon>Convolvulaceae</taxon>
        <taxon>Cuscuteae</taxon>
        <taxon>Cuscuta</taxon>
        <taxon>Cuscuta subgen. Cuscuta</taxon>
    </lineage>
</organism>
<gene>
    <name evidence="2" type="ORF">CEPIT_LOCUS33488</name>
</gene>
<proteinExistence type="predicted"/>
<dbReference type="PANTHER" id="PTHR11538">
    <property type="entry name" value="PHENYLALANYL-TRNA SYNTHETASE"/>
    <property type="match status" value="1"/>
</dbReference>
<dbReference type="EMBL" id="CAMAPF010000980">
    <property type="protein sequence ID" value="CAH9134148.1"/>
    <property type="molecule type" value="Genomic_DNA"/>
</dbReference>
<accession>A0AAV0FFV9</accession>
<protein>
    <recommendedName>
        <fullName evidence="1">25S rRNA (uridine-N(3))-methyltransferase BMT5-like domain-containing protein</fullName>
    </recommendedName>
</protein>
<dbReference type="GO" id="GO:0070042">
    <property type="term" value="F:rRNA (uridine-N3-)-methyltransferase activity"/>
    <property type="evidence" value="ECO:0007669"/>
    <property type="project" value="InterPro"/>
</dbReference>
<feature type="domain" description="25S rRNA (uridine-N(3))-methyltransferase BMT5-like" evidence="1">
    <location>
        <begin position="123"/>
        <end position="264"/>
    </location>
</feature>
<comment type="caution">
    <text evidence="2">The sequence shown here is derived from an EMBL/GenBank/DDBJ whole genome shotgun (WGS) entry which is preliminary data.</text>
</comment>
<dbReference type="Proteomes" id="UP001152523">
    <property type="component" value="Unassembled WGS sequence"/>
</dbReference>
<evidence type="ECO:0000313" key="3">
    <source>
        <dbReference type="Proteomes" id="UP001152523"/>
    </source>
</evidence>
<dbReference type="GO" id="GO:0070475">
    <property type="term" value="P:rRNA base methylation"/>
    <property type="evidence" value="ECO:0007669"/>
    <property type="project" value="InterPro"/>
</dbReference>
<dbReference type="Pfam" id="PF10354">
    <property type="entry name" value="BMT5-like"/>
    <property type="match status" value="1"/>
</dbReference>
<dbReference type="InterPro" id="IPR019446">
    <property type="entry name" value="BMT5-like"/>
</dbReference>
<sequence>MKKKSRRKLMMEKITQGLEAINAHEDDDEDWVMFSQDEDDYEEFVLFQQQMQLAATSQGLPRNTTSKLQGSVSKFGRLGKSVVEATPIRCAPKSVKQPLVLHFLAQGVEQWIRQYYRNCDKILVVGEVDFSFSSILASFGLASNMTATTLESRDFFIKDYDKNALENIVTLRRKGCKVMHGVDPKYLADHSLLHGVVFERIVIILPFFGFPNLKSRTFRLRRHQFLVREFIENAMKLIDKNGEIHIAQRRIRGLRSEWEMIRAADFNVDDCLYTRFEFVTPSSSY</sequence>
<dbReference type="GO" id="GO:0005737">
    <property type="term" value="C:cytoplasm"/>
    <property type="evidence" value="ECO:0007669"/>
    <property type="project" value="TreeGrafter"/>
</dbReference>
<keyword evidence="3" id="KW-1185">Reference proteome</keyword>
<evidence type="ECO:0000259" key="1">
    <source>
        <dbReference type="Pfam" id="PF10354"/>
    </source>
</evidence>
<dbReference type="AlphaFoldDB" id="A0AAV0FFV9"/>
<reference evidence="2" key="1">
    <citation type="submission" date="2022-07" db="EMBL/GenBank/DDBJ databases">
        <authorList>
            <person name="Macas J."/>
            <person name="Novak P."/>
            <person name="Neumann P."/>
        </authorList>
    </citation>
    <scope>NUCLEOTIDE SEQUENCE</scope>
</reference>